<feature type="domain" description="Major facilitator superfamily (MFS) profile" evidence="9">
    <location>
        <begin position="80"/>
        <end position="498"/>
    </location>
</feature>
<evidence type="ECO:0000259" key="9">
    <source>
        <dbReference type="PROSITE" id="PS50850"/>
    </source>
</evidence>
<evidence type="ECO:0000256" key="4">
    <source>
        <dbReference type="ARBA" id="ARBA00022692"/>
    </source>
</evidence>
<evidence type="ECO:0000313" key="11">
    <source>
        <dbReference type="Proteomes" id="UP001061070"/>
    </source>
</evidence>
<feature type="transmembrane region" description="Helical" evidence="8">
    <location>
        <begin position="171"/>
        <end position="192"/>
    </location>
</feature>
<comment type="similarity">
    <text evidence="2 7">Belongs to the major facilitator superfamily. Sugar transporter (TC 2.A.1.1) family.</text>
</comment>
<feature type="transmembrane region" description="Helical" evidence="8">
    <location>
        <begin position="147"/>
        <end position="165"/>
    </location>
</feature>
<evidence type="ECO:0000256" key="8">
    <source>
        <dbReference type="SAM" id="Phobius"/>
    </source>
</evidence>
<evidence type="ECO:0000256" key="1">
    <source>
        <dbReference type="ARBA" id="ARBA00004141"/>
    </source>
</evidence>
<organism evidence="10 11">
    <name type="scientific">Gluconobacter frateurii NRIC 0228</name>
    <dbReference type="NCBI Taxonomy" id="1307946"/>
    <lineage>
        <taxon>Bacteria</taxon>
        <taxon>Pseudomonadati</taxon>
        <taxon>Pseudomonadota</taxon>
        <taxon>Alphaproteobacteria</taxon>
        <taxon>Acetobacterales</taxon>
        <taxon>Acetobacteraceae</taxon>
        <taxon>Gluconobacter</taxon>
    </lineage>
</organism>
<keyword evidence="4 8" id="KW-0812">Transmembrane</keyword>
<dbReference type="InterPro" id="IPR020846">
    <property type="entry name" value="MFS_dom"/>
</dbReference>
<dbReference type="PROSITE" id="PS00216">
    <property type="entry name" value="SUGAR_TRANSPORT_1"/>
    <property type="match status" value="1"/>
</dbReference>
<keyword evidence="5 8" id="KW-1133">Transmembrane helix</keyword>
<keyword evidence="10" id="KW-0762">Sugar transport</keyword>
<dbReference type="InterPro" id="IPR036259">
    <property type="entry name" value="MFS_trans_sf"/>
</dbReference>
<reference evidence="10" key="1">
    <citation type="submission" date="2013-04" db="EMBL/GenBank/DDBJ databases">
        <title>The genome sequencing project of 58 acetic acid bacteria.</title>
        <authorList>
            <person name="Okamoto-Kainuma A."/>
            <person name="Ishikawa M."/>
            <person name="Umino S."/>
            <person name="Koizumi Y."/>
            <person name="Shiwa Y."/>
            <person name="Yoshikawa H."/>
            <person name="Matsutani M."/>
            <person name="Matsushita K."/>
        </authorList>
    </citation>
    <scope>NUCLEOTIDE SEQUENCE</scope>
    <source>
        <strain evidence="10">NRIC 0228</strain>
    </source>
</reference>
<gene>
    <name evidence="10" type="ORF">AA0228_1625</name>
</gene>
<protein>
    <submittedName>
        <fullName evidence="10">Major facilitator superfamily sugar transporter</fullName>
    </submittedName>
</protein>
<dbReference type="EMBL" id="BAQW01000006">
    <property type="protein sequence ID" value="GBR12165.1"/>
    <property type="molecule type" value="Genomic_DNA"/>
</dbReference>
<keyword evidence="3 7" id="KW-0813">Transport</keyword>
<dbReference type="PANTHER" id="PTHR48020">
    <property type="entry name" value="PROTON MYO-INOSITOL COTRANSPORTER"/>
    <property type="match status" value="1"/>
</dbReference>
<proteinExistence type="inferred from homology"/>
<feature type="transmembrane region" description="Helical" evidence="8">
    <location>
        <begin position="113"/>
        <end position="135"/>
    </location>
</feature>
<dbReference type="Proteomes" id="UP001061070">
    <property type="component" value="Unassembled WGS sequence"/>
</dbReference>
<evidence type="ECO:0000256" key="5">
    <source>
        <dbReference type="ARBA" id="ARBA00022989"/>
    </source>
</evidence>
<comment type="caution">
    <text evidence="10">The sequence shown here is derived from an EMBL/GenBank/DDBJ whole genome shotgun (WGS) entry which is preliminary data.</text>
</comment>
<evidence type="ECO:0000256" key="3">
    <source>
        <dbReference type="ARBA" id="ARBA00022448"/>
    </source>
</evidence>
<dbReference type="PRINTS" id="PR00171">
    <property type="entry name" value="SUGRTRNSPORT"/>
</dbReference>
<evidence type="ECO:0000256" key="2">
    <source>
        <dbReference type="ARBA" id="ARBA00010992"/>
    </source>
</evidence>
<feature type="transmembrane region" description="Helical" evidence="8">
    <location>
        <begin position="453"/>
        <end position="470"/>
    </location>
</feature>
<dbReference type="PANTHER" id="PTHR48020:SF12">
    <property type="entry name" value="PROTON MYO-INOSITOL COTRANSPORTER"/>
    <property type="match status" value="1"/>
</dbReference>
<dbReference type="InterPro" id="IPR050814">
    <property type="entry name" value="Myo-inositol_Transporter"/>
</dbReference>
<name>A0ABQ0QBP1_9PROT</name>
<accession>A0ABQ0QBP1</accession>
<dbReference type="NCBIfam" id="TIGR00879">
    <property type="entry name" value="SP"/>
    <property type="match status" value="1"/>
</dbReference>
<feature type="transmembrane region" description="Helical" evidence="8">
    <location>
        <begin position="75"/>
        <end position="93"/>
    </location>
</feature>
<keyword evidence="6 8" id="KW-0472">Membrane</keyword>
<feature type="transmembrane region" description="Helical" evidence="8">
    <location>
        <begin position="231"/>
        <end position="252"/>
    </location>
</feature>
<dbReference type="SUPFAM" id="SSF103473">
    <property type="entry name" value="MFS general substrate transporter"/>
    <property type="match status" value="1"/>
</dbReference>
<feature type="transmembrane region" description="Helical" evidence="8">
    <location>
        <begin position="381"/>
        <end position="400"/>
    </location>
</feature>
<feature type="transmembrane region" description="Helical" evidence="8">
    <location>
        <begin position="310"/>
        <end position="334"/>
    </location>
</feature>
<feature type="transmembrane region" description="Helical" evidence="8">
    <location>
        <begin position="476"/>
        <end position="494"/>
    </location>
</feature>
<evidence type="ECO:0000256" key="7">
    <source>
        <dbReference type="RuleBase" id="RU003346"/>
    </source>
</evidence>
<dbReference type="Pfam" id="PF00083">
    <property type="entry name" value="Sugar_tr"/>
    <property type="match status" value="1"/>
</dbReference>
<feature type="transmembrane region" description="Helical" evidence="8">
    <location>
        <begin position="346"/>
        <end position="369"/>
    </location>
</feature>
<evidence type="ECO:0000256" key="6">
    <source>
        <dbReference type="ARBA" id="ARBA00023136"/>
    </source>
</evidence>
<dbReference type="PROSITE" id="PS00217">
    <property type="entry name" value="SUGAR_TRANSPORT_2"/>
    <property type="match status" value="1"/>
</dbReference>
<sequence>MEMSHAICDLLAESNVTSSGKITLILSKYENTHFYDVLFGAVTLKTTPYKRICSHAEEGHMTQSLDVSRKLSGDALTNFIATISATGGLLFGYDTGIISSALLQIREQFHLDTIGSEIVTSAIILGALFGCLGAGGISDRFGRRRTVMVAAALFLAGTALASAAQSVAVLIVSRLILGLAIGAASQIVPIYIAEISPPSRRGRLVVGFQLAIVSGITISFLTGYFLRNSSWRIMFGIGMLPALILFVGMAFLPNSPRWLALKGRTDEALAVLRRVRSSEEAAQAELQGIVDNHDEQAPWSELAKPWVRPALIASVGIALLCQLTGINAVLYYAPAIFADAGFGQESALLTSVAVGLAMVCATIFGGWAVDTWGRRTLILRLLPGAVISLIVLGAMFAFHMTGGMGAWITVLAIMGYTICNTGSLSVAVWLVGAEVYPLSCRGKGMSLVAGSHWGADLIISLTTLSLVQGLGAHMTFWLFAAVNAFAFFFVLRYVPETKGQSLEQLERSLRNGTFAPVHKS</sequence>
<keyword evidence="11" id="KW-1185">Reference proteome</keyword>
<feature type="transmembrane region" description="Helical" evidence="8">
    <location>
        <begin position="406"/>
        <end position="432"/>
    </location>
</feature>
<dbReference type="InterPro" id="IPR003663">
    <property type="entry name" value="Sugar/inositol_transpt"/>
</dbReference>
<dbReference type="PROSITE" id="PS50850">
    <property type="entry name" value="MFS"/>
    <property type="match status" value="1"/>
</dbReference>
<dbReference type="InterPro" id="IPR005829">
    <property type="entry name" value="Sugar_transporter_CS"/>
</dbReference>
<evidence type="ECO:0000313" key="10">
    <source>
        <dbReference type="EMBL" id="GBR12165.1"/>
    </source>
</evidence>
<feature type="transmembrane region" description="Helical" evidence="8">
    <location>
        <begin position="204"/>
        <end position="225"/>
    </location>
</feature>
<comment type="subcellular location">
    <subcellularLocation>
        <location evidence="1">Membrane</location>
        <topology evidence="1">Multi-pass membrane protein</topology>
    </subcellularLocation>
</comment>
<dbReference type="Gene3D" id="1.20.1250.20">
    <property type="entry name" value="MFS general substrate transporter like domains"/>
    <property type="match status" value="1"/>
</dbReference>
<dbReference type="InterPro" id="IPR005828">
    <property type="entry name" value="MFS_sugar_transport-like"/>
</dbReference>